<dbReference type="Pfam" id="PF12833">
    <property type="entry name" value="HTH_18"/>
    <property type="match status" value="1"/>
</dbReference>
<comment type="caution">
    <text evidence="4">The sequence shown here is derived from an EMBL/GenBank/DDBJ whole genome shotgun (WGS) entry which is preliminary data.</text>
</comment>
<name>A0A967E880_9FLAO</name>
<dbReference type="PANTHER" id="PTHR47893:SF1">
    <property type="entry name" value="REGULATORY PROTEIN PCHR"/>
    <property type="match status" value="1"/>
</dbReference>
<dbReference type="Proteomes" id="UP000707206">
    <property type="component" value="Unassembled WGS sequence"/>
</dbReference>
<evidence type="ECO:0000313" key="5">
    <source>
        <dbReference type="Proteomes" id="UP000707206"/>
    </source>
</evidence>
<dbReference type="InterPro" id="IPR053142">
    <property type="entry name" value="PchR_regulatory_protein"/>
</dbReference>
<gene>
    <name evidence="4" type="ORF">FK220_016855</name>
</gene>
<dbReference type="Gene3D" id="1.10.10.60">
    <property type="entry name" value="Homeodomain-like"/>
    <property type="match status" value="2"/>
</dbReference>
<keyword evidence="5" id="KW-1185">Reference proteome</keyword>
<evidence type="ECO:0000313" key="4">
    <source>
        <dbReference type="EMBL" id="NHF61024.1"/>
    </source>
</evidence>
<keyword evidence="2" id="KW-0804">Transcription</keyword>
<dbReference type="GO" id="GO:0043565">
    <property type="term" value="F:sequence-specific DNA binding"/>
    <property type="evidence" value="ECO:0007669"/>
    <property type="project" value="InterPro"/>
</dbReference>
<accession>A0A967E880</accession>
<dbReference type="PROSITE" id="PS01124">
    <property type="entry name" value="HTH_ARAC_FAMILY_2"/>
    <property type="match status" value="1"/>
</dbReference>
<reference evidence="4" key="2">
    <citation type="submission" date="2020-03" db="EMBL/GenBank/DDBJ databases">
        <title>Flavobacteriaceae bacterium strain TP-CH-4, a member of the family Flavobacteriaceae isolated from a deep-sea seamount.</title>
        <authorList>
            <person name="Zhang D.-C."/>
        </authorList>
    </citation>
    <scope>NUCLEOTIDE SEQUENCE</scope>
    <source>
        <strain evidence="4">TP-CH-4</strain>
    </source>
</reference>
<dbReference type="RefSeq" id="WP_152575512.1">
    <property type="nucleotide sequence ID" value="NZ_VIKU02000005.1"/>
</dbReference>
<dbReference type="PANTHER" id="PTHR47893">
    <property type="entry name" value="REGULATORY PROTEIN PCHR"/>
    <property type="match status" value="1"/>
</dbReference>
<dbReference type="InterPro" id="IPR018060">
    <property type="entry name" value="HTH_AraC"/>
</dbReference>
<evidence type="ECO:0000256" key="1">
    <source>
        <dbReference type="ARBA" id="ARBA00023015"/>
    </source>
</evidence>
<keyword evidence="1" id="KW-0805">Transcription regulation</keyword>
<evidence type="ECO:0000256" key="2">
    <source>
        <dbReference type="ARBA" id="ARBA00023163"/>
    </source>
</evidence>
<evidence type="ECO:0000259" key="3">
    <source>
        <dbReference type="PROSITE" id="PS01124"/>
    </source>
</evidence>
<dbReference type="EMBL" id="VIKU02000005">
    <property type="protein sequence ID" value="NHF61024.1"/>
    <property type="molecule type" value="Genomic_DNA"/>
</dbReference>
<feature type="domain" description="HTH araC/xylS-type" evidence="3">
    <location>
        <begin position="237"/>
        <end position="335"/>
    </location>
</feature>
<dbReference type="InterPro" id="IPR009057">
    <property type="entry name" value="Homeodomain-like_sf"/>
</dbReference>
<dbReference type="SMART" id="SM00342">
    <property type="entry name" value="HTH_ARAC"/>
    <property type="match status" value="1"/>
</dbReference>
<reference evidence="4" key="1">
    <citation type="submission" date="2019-07" db="EMBL/GenBank/DDBJ databases">
        <authorList>
            <person name="De-Chao Zhang Q."/>
        </authorList>
    </citation>
    <scope>NUCLEOTIDE SEQUENCE</scope>
    <source>
        <strain evidence="4">TP-CH-4</strain>
    </source>
</reference>
<protein>
    <submittedName>
        <fullName evidence="4">Helix-turn-helix transcriptional regulator</fullName>
    </submittedName>
</protein>
<proteinExistence type="predicted"/>
<dbReference type="GO" id="GO:0003700">
    <property type="term" value="F:DNA-binding transcription factor activity"/>
    <property type="evidence" value="ECO:0007669"/>
    <property type="project" value="InterPro"/>
</dbReference>
<sequence length="341" mass="39479">MQEIVIKSSKDELIVRQLKDCLEGTLDRQWGESVLKFENNKGKGLIRSIEFDWGVSLLDCDICLNETTKIIFNTSKASPVEFIFISEGSLQYQEGDEQEMMDLERYQNIIISPKRASKKTFVFPANTNLKINFIRIRKKEFLKKRNNNVTYLNDLLFSVFQDENSDLPYAHTGSYSLKIADQVKALGAVRDSGIVRTLSLEGRLYLILALQLMEHHEFECKEVLPESLSKSDIRRIHQLSEFIVDSISEPMTIKLLSEESGLSPKKLQLGFRLLYSKSVNEYVRQIKLEIARDLLKNSDMSVSEIVYHIGIKSRSYFSKIFWEEYAILPTDYKKTSKRRSS</sequence>
<dbReference type="AlphaFoldDB" id="A0A967E880"/>
<dbReference type="SUPFAM" id="SSF46689">
    <property type="entry name" value="Homeodomain-like"/>
    <property type="match status" value="1"/>
</dbReference>
<organism evidence="4 5">
    <name type="scientific">Pelagihabitans pacificus</name>
    <dbReference type="NCBI Taxonomy" id="2696054"/>
    <lineage>
        <taxon>Bacteria</taxon>
        <taxon>Pseudomonadati</taxon>
        <taxon>Bacteroidota</taxon>
        <taxon>Flavobacteriia</taxon>
        <taxon>Flavobacteriales</taxon>
        <taxon>Flavobacteriaceae</taxon>
        <taxon>Pelagihabitans</taxon>
    </lineage>
</organism>